<sequence length="68" mass="7740">MESFGKRLKQYREAASLTQRELAARLDVTITTVQNWEADRYLPRLTPQQTQLLCQTLGISLDDLAGES</sequence>
<dbReference type="InterPro" id="IPR001387">
    <property type="entry name" value="Cro/C1-type_HTH"/>
</dbReference>
<feature type="domain" description="HTH cro/C1-type" evidence="2">
    <location>
        <begin position="8"/>
        <end position="64"/>
    </location>
</feature>
<dbReference type="SMART" id="SM00530">
    <property type="entry name" value="HTH_XRE"/>
    <property type="match status" value="1"/>
</dbReference>
<dbReference type="PANTHER" id="PTHR46558">
    <property type="entry name" value="TRACRIPTIONAL REGULATORY PROTEIN-RELATED-RELATED"/>
    <property type="match status" value="1"/>
</dbReference>
<evidence type="ECO:0000313" key="4">
    <source>
        <dbReference type="Proteomes" id="UP000505210"/>
    </source>
</evidence>
<keyword evidence="4" id="KW-1185">Reference proteome</keyword>
<dbReference type="SUPFAM" id="SSF47413">
    <property type="entry name" value="lambda repressor-like DNA-binding domains"/>
    <property type="match status" value="1"/>
</dbReference>
<dbReference type="PANTHER" id="PTHR46558:SF4">
    <property type="entry name" value="DNA-BIDING PHAGE PROTEIN"/>
    <property type="match status" value="1"/>
</dbReference>
<dbReference type="Gene3D" id="1.10.260.40">
    <property type="entry name" value="lambda repressor-like DNA-binding domains"/>
    <property type="match status" value="1"/>
</dbReference>
<dbReference type="RefSeq" id="WP_172356962.1">
    <property type="nucleotide sequence ID" value="NZ_CP053661.1"/>
</dbReference>
<keyword evidence="1" id="KW-0238">DNA-binding</keyword>
<dbReference type="CDD" id="cd00093">
    <property type="entry name" value="HTH_XRE"/>
    <property type="match status" value="1"/>
</dbReference>
<dbReference type="Proteomes" id="UP000505210">
    <property type="component" value="Chromosome"/>
</dbReference>
<dbReference type="InterPro" id="IPR010982">
    <property type="entry name" value="Lambda_DNA-bd_dom_sf"/>
</dbReference>
<accession>A0A6M8BJU4</accession>
<protein>
    <submittedName>
        <fullName evidence="3">Helix-turn-helix transcriptional regulator</fullName>
    </submittedName>
</protein>
<evidence type="ECO:0000256" key="1">
    <source>
        <dbReference type="ARBA" id="ARBA00023125"/>
    </source>
</evidence>
<evidence type="ECO:0000259" key="2">
    <source>
        <dbReference type="PROSITE" id="PS50943"/>
    </source>
</evidence>
<organism evidence="3 4">
    <name type="scientific">Thermoleptolyngbya sichuanensis A183</name>
    <dbReference type="NCBI Taxonomy" id="2737172"/>
    <lineage>
        <taxon>Bacteria</taxon>
        <taxon>Bacillati</taxon>
        <taxon>Cyanobacteriota</taxon>
        <taxon>Cyanophyceae</taxon>
        <taxon>Oculatellales</taxon>
        <taxon>Oculatellaceae</taxon>
        <taxon>Thermoleptolyngbya</taxon>
        <taxon>Thermoleptolyngbya sichuanensis</taxon>
    </lineage>
</organism>
<name>A0A6M8BJU4_9CYAN</name>
<dbReference type="GO" id="GO:0003677">
    <property type="term" value="F:DNA binding"/>
    <property type="evidence" value="ECO:0007669"/>
    <property type="project" value="UniProtKB-KW"/>
</dbReference>
<reference evidence="3 4" key="1">
    <citation type="submission" date="2020-05" db="EMBL/GenBank/DDBJ databases">
        <title>Complete genome sequence of of a novel Thermoleptolyngbya strain isolated from hot springs of Ganzi, Sichuan China.</title>
        <authorList>
            <person name="Tang J."/>
            <person name="Daroch M."/>
            <person name="Li L."/>
            <person name="Waleron K."/>
            <person name="Waleron M."/>
            <person name="Waleron M."/>
        </authorList>
    </citation>
    <scope>NUCLEOTIDE SEQUENCE [LARGE SCALE GENOMIC DNA]</scope>
    <source>
        <strain evidence="3 4">PKUAC-SCTA183</strain>
    </source>
</reference>
<dbReference type="AlphaFoldDB" id="A0A6M8BJU4"/>
<dbReference type="Pfam" id="PF13560">
    <property type="entry name" value="HTH_31"/>
    <property type="match status" value="1"/>
</dbReference>
<gene>
    <name evidence="3" type="ORF">HPC62_15020</name>
</gene>
<dbReference type="PROSITE" id="PS50943">
    <property type="entry name" value="HTH_CROC1"/>
    <property type="match status" value="1"/>
</dbReference>
<dbReference type="EMBL" id="CP053661">
    <property type="protein sequence ID" value="QKD83333.1"/>
    <property type="molecule type" value="Genomic_DNA"/>
</dbReference>
<evidence type="ECO:0000313" key="3">
    <source>
        <dbReference type="EMBL" id="QKD83333.1"/>
    </source>
</evidence>
<dbReference type="KEGG" id="theu:HPC62_15020"/>
<proteinExistence type="predicted"/>